<feature type="chain" id="PRO_5032339726" evidence="1">
    <location>
        <begin position="21"/>
        <end position="87"/>
    </location>
</feature>
<protein>
    <submittedName>
        <fullName evidence="2">Uncharacterized protein</fullName>
    </submittedName>
</protein>
<dbReference type="GO" id="GO:0005975">
    <property type="term" value="P:carbohydrate metabolic process"/>
    <property type="evidence" value="ECO:0007669"/>
    <property type="project" value="InterPro"/>
</dbReference>
<dbReference type="InterPro" id="IPR036962">
    <property type="entry name" value="Glyco_hydro_3_N_sf"/>
</dbReference>
<name>A0A819PPC4_9BILA</name>
<dbReference type="Gene3D" id="3.20.20.300">
    <property type="entry name" value="Glycoside hydrolase, family 3, N-terminal domain"/>
    <property type="match status" value="1"/>
</dbReference>
<gene>
    <name evidence="2" type="ORF">OXD698_LOCUS30688</name>
</gene>
<accession>A0A819PPC4</accession>
<feature type="non-terminal residue" evidence="2">
    <location>
        <position position="87"/>
    </location>
</feature>
<sequence>MMYAYIAFIIIFTKLVSIQTEPNDVTRTWDEAIVLAKRFAAQLTLEEKCNMTEGVASDCTGFVSPVPRLNFSGFCLQGSQSGVGDSV</sequence>
<dbReference type="GO" id="GO:0004553">
    <property type="term" value="F:hydrolase activity, hydrolyzing O-glycosyl compounds"/>
    <property type="evidence" value="ECO:0007669"/>
    <property type="project" value="InterPro"/>
</dbReference>
<dbReference type="Proteomes" id="UP000663844">
    <property type="component" value="Unassembled WGS sequence"/>
</dbReference>
<dbReference type="EMBL" id="CAJOAZ010003653">
    <property type="protein sequence ID" value="CAF4020830.1"/>
    <property type="molecule type" value="Genomic_DNA"/>
</dbReference>
<organism evidence="2 3">
    <name type="scientific">Adineta steineri</name>
    <dbReference type="NCBI Taxonomy" id="433720"/>
    <lineage>
        <taxon>Eukaryota</taxon>
        <taxon>Metazoa</taxon>
        <taxon>Spiralia</taxon>
        <taxon>Gnathifera</taxon>
        <taxon>Rotifera</taxon>
        <taxon>Eurotatoria</taxon>
        <taxon>Bdelloidea</taxon>
        <taxon>Adinetida</taxon>
        <taxon>Adinetidae</taxon>
        <taxon>Adineta</taxon>
    </lineage>
</organism>
<feature type="signal peptide" evidence="1">
    <location>
        <begin position="1"/>
        <end position="20"/>
    </location>
</feature>
<evidence type="ECO:0000256" key="1">
    <source>
        <dbReference type="SAM" id="SignalP"/>
    </source>
</evidence>
<dbReference type="AlphaFoldDB" id="A0A819PPC4"/>
<reference evidence="2" key="1">
    <citation type="submission" date="2021-02" db="EMBL/GenBank/DDBJ databases">
        <authorList>
            <person name="Nowell W R."/>
        </authorList>
    </citation>
    <scope>NUCLEOTIDE SEQUENCE</scope>
</reference>
<proteinExistence type="predicted"/>
<evidence type="ECO:0000313" key="2">
    <source>
        <dbReference type="EMBL" id="CAF4020830.1"/>
    </source>
</evidence>
<keyword evidence="1" id="KW-0732">Signal</keyword>
<evidence type="ECO:0000313" key="3">
    <source>
        <dbReference type="Proteomes" id="UP000663844"/>
    </source>
</evidence>
<comment type="caution">
    <text evidence="2">The sequence shown here is derived from an EMBL/GenBank/DDBJ whole genome shotgun (WGS) entry which is preliminary data.</text>
</comment>